<dbReference type="Gene3D" id="1.10.443.10">
    <property type="entry name" value="Intergrase catalytic core"/>
    <property type="match status" value="1"/>
</dbReference>
<organism evidence="8 9">
    <name type="scientific">Tumebacillus avium</name>
    <dbReference type="NCBI Taxonomy" id="1903704"/>
    <lineage>
        <taxon>Bacteria</taxon>
        <taxon>Bacillati</taxon>
        <taxon>Bacillota</taxon>
        <taxon>Bacilli</taxon>
        <taxon>Bacillales</taxon>
        <taxon>Alicyclobacillaceae</taxon>
        <taxon>Tumebacillus</taxon>
    </lineage>
</organism>
<keyword evidence="5" id="KW-0175">Coiled coil</keyword>
<dbReference type="EMBL" id="CP021434">
    <property type="protein sequence ID" value="ARU60873.1"/>
    <property type="molecule type" value="Genomic_DNA"/>
</dbReference>
<dbReference type="PANTHER" id="PTHR30349">
    <property type="entry name" value="PHAGE INTEGRASE-RELATED"/>
    <property type="match status" value="1"/>
</dbReference>
<evidence type="ECO:0000256" key="5">
    <source>
        <dbReference type="SAM" id="Coils"/>
    </source>
</evidence>
<dbReference type="PANTHER" id="PTHR30349:SF41">
    <property type="entry name" value="INTEGRASE_RECOMBINASE PROTEIN MJ0367-RELATED"/>
    <property type="match status" value="1"/>
</dbReference>
<dbReference type="GO" id="GO:0003677">
    <property type="term" value="F:DNA binding"/>
    <property type="evidence" value="ECO:0007669"/>
    <property type="project" value="UniProtKB-UniRule"/>
</dbReference>
<dbReference type="InterPro" id="IPR050090">
    <property type="entry name" value="Tyrosine_recombinase_XerCD"/>
</dbReference>
<dbReference type="GO" id="GO:0015074">
    <property type="term" value="P:DNA integration"/>
    <property type="evidence" value="ECO:0007669"/>
    <property type="project" value="InterPro"/>
</dbReference>
<comment type="similarity">
    <text evidence="1">Belongs to the 'phage' integrase family.</text>
</comment>
<keyword evidence="2 4" id="KW-0238">DNA-binding</keyword>
<dbReference type="InterPro" id="IPR044068">
    <property type="entry name" value="CB"/>
</dbReference>
<evidence type="ECO:0000259" key="7">
    <source>
        <dbReference type="PROSITE" id="PS51900"/>
    </source>
</evidence>
<dbReference type="GO" id="GO:0006310">
    <property type="term" value="P:DNA recombination"/>
    <property type="evidence" value="ECO:0007669"/>
    <property type="project" value="UniProtKB-KW"/>
</dbReference>
<evidence type="ECO:0000256" key="4">
    <source>
        <dbReference type="PROSITE-ProRule" id="PRU01248"/>
    </source>
</evidence>
<evidence type="ECO:0000256" key="3">
    <source>
        <dbReference type="ARBA" id="ARBA00023172"/>
    </source>
</evidence>
<feature type="domain" description="Tyr recombinase" evidence="6">
    <location>
        <begin position="149"/>
        <end position="346"/>
    </location>
</feature>
<dbReference type="Gene3D" id="1.10.150.130">
    <property type="match status" value="1"/>
</dbReference>
<evidence type="ECO:0000259" key="6">
    <source>
        <dbReference type="PROSITE" id="PS51898"/>
    </source>
</evidence>
<dbReference type="SUPFAM" id="SSF56349">
    <property type="entry name" value="DNA breaking-rejoining enzymes"/>
    <property type="match status" value="1"/>
</dbReference>
<proteinExistence type="inferred from homology"/>
<dbReference type="PROSITE" id="PS51898">
    <property type="entry name" value="TYR_RECOMBINASE"/>
    <property type="match status" value="1"/>
</dbReference>
<evidence type="ECO:0000256" key="2">
    <source>
        <dbReference type="ARBA" id="ARBA00023125"/>
    </source>
</evidence>
<feature type="domain" description="Core-binding (CB)" evidence="7">
    <location>
        <begin position="35"/>
        <end position="123"/>
    </location>
</feature>
<dbReference type="OrthoDB" id="9801717at2"/>
<dbReference type="Pfam" id="PF00589">
    <property type="entry name" value="Phage_integrase"/>
    <property type="match status" value="1"/>
</dbReference>
<dbReference type="InterPro" id="IPR002104">
    <property type="entry name" value="Integrase_catalytic"/>
</dbReference>
<keyword evidence="3" id="KW-0233">DNA recombination</keyword>
<evidence type="ECO:0000313" key="8">
    <source>
        <dbReference type="EMBL" id="ARU60873.1"/>
    </source>
</evidence>
<dbReference type="PROSITE" id="PS51900">
    <property type="entry name" value="CB"/>
    <property type="match status" value="1"/>
</dbReference>
<reference evidence="9" key="1">
    <citation type="submission" date="2017-05" db="EMBL/GenBank/DDBJ databases">
        <authorList>
            <person name="Sung H."/>
        </authorList>
    </citation>
    <scope>NUCLEOTIDE SEQUENCE [LARGE SCALE GENOMIC DNA]</scope>
    <source>
        <strain evidence="9">AR23208</strain>
    </source>
</reference>
<dbReference type="Proteomes" id="UP000195437">
    <property type="component" value="Chromosome"/>
</dbReference>
<accession>A0A1Y0INF7</accession>
<sequence>MATELLFDVKEDIWVLPAEGNISDYGFYFDFYPNQTIKDQVKRYVLDNIDSRRVKVATLHRYSYALRHFFNFLLQEGIQLESFAGVSHQMVEAFVMHLLGGMDKPTTRSLAIASLKAVITHGQRFEYAGYPQQNIFDGDEFRRLQTEDQLITRFIPDSVMEQINLALEKDRTELILNRLLIVLRDTGMRLGEALALNTNSLLDDFLGKPILHVVSQKSESERFVPVSSEVRKALLEQIQICSPIREETGDERIFLYKYSDTRDSWRLDQHAARYLLSAFVTRNNIRDTSGELYQLTFHAFRHTLGMKMLNSGLTHLEVQEYLGHESSHSTAHYAKVVNNQVSTEMRKAGVIGQVVREISTEIIGENALLDTETLKSAALPDGACSKPINSEGKVCKRFNMCLFCPKFITTPQFLDVHKDHLRRLQQNKATYMQENYIGTEHHLTEVEEVLVEIIERLEEIKNG</sequence>
<dbReference type="InterPro" id="IPR011010">
    <property type="entry name" value="DNA_brk_join_enz"/>
</dbReference>
<evidence type="ECO:0008006" key="10">
    <source>
        <dbReference type="Google" id="ProtNLM"/>
    </source>
</evidence>
<protein>
    <recommendedName>
        <fullName evidence="10">Tyr recombinase domain-containing protein</fullName>
    </recommendedName>
</protein>
<dbReference type="InterPro" id="IPR013762">
    <property type="entry name" value="Integrase-like_cat_sf"/>
</dbReference>
<dbReference type="InterPro" id="IPR010998">
    <property type="entry name" value="Integrase_recombinase_N"/>
</dbReference>
<feature type="coiled-coil region" evidence="5">
    <location>
        <begin position="414"/>
        <end position="463"/>
    </location>
</feature>
<dbReference type="KEGG" id="tum:CBW65_07000"/>
<evidence type="ECO:0000256" key="1">
    <source>
        <dbReference type="ARBA" id="ARBA00008857"/>
    </source>
</evidence>
<evidence type="ECO:0000313" key="9">
    <source>
        <dbReference type="Proteomes" id="UP000195437"/>
    </source>
</evidence>
<dbReference type="RefSeq" id="WP_087456262.1">
    <property type="nucleotide sequence ID" value="NZ_CP021434.1"/>
</dbReference>
<gene>
    <name evidence="8" type="ORF">CBW65_07000</name>
</gene>
<name>A0A1Y0INF7_9BACL</name>
<dbReference type="AlphaFoldDB" id="A0A1Y0INF7"/>
<dbReference type="CDD" id="cd00397">
    <property type="entry name" value="DNA_BRE_C"/>
    <property type="match status" value="1"/>
</dbReference>
<keyword evidence="9" id="KW-1185">Reference proteome</keyword>